<dbReference type="InterPro" id="IPR052028">
    <property type="entry name" value="HipA_Ser/Thr_kinase"/>
</dbReference>
<evidence type="ECO:0000259" key="4">
    <source>
        <dbReference type="Pfam" id="PF07804"/>
    </source>
</evidence>
<comment type="caution">
    <text evidence="6">The sequence shown here is derived from an EMBL/GenBank/DDBJ whole genome shotgun (WGS) entry which is preliminary data.</text>
</comment>
<feature type="domain" description="HipA N-terminal subdomain 1" evidence="5">
    <location>
        <begin position="21"/>
        <end position="120"/>
    </location>
</feature>
<feature type="domain" description="HipA-like C-terminal" evidence="4">
    <location>
        <begin position="184"/>
        <end position="393"/>
    </location>
</feature>
<proteinExistence type="inferred from homology"/>
<dbReference type="EMBL" id="JAQQCF010000011">
    <property type="protein sequence ID" value="MFM0637870.1"/>
    <property type="molecule type" value="Genomic_DNA"/>
</dbReference>
<gene>
    <name evidence="6" type="ORF">PQQ63_14310</name>
</gene>
<dbReference type="Gene3D" id="1.10.1070.20">
    <property type="match status" value="1"/>
</dbReference>
<evidence type="ECO:0000313" key="6">
    <source>
        <dbReference type="EMBL" id="MFM0637870.1"/>
    </source>
</evidence>
<evidence type="ECO:0000313" key="7">
    <source>
        <dbReference type="Proteomes" id="UP001629432"/>
    </source>
</evidence>
<dbReference type="RefSeq" id="WP_408336786.1">
    <property type="nucleotide sequence ID" value="NZ_JAQQCF010000011.1"/>
</dbReference>
<accession>A0ABW9DR86</accession>
<dbReference type="PANTHER" id="PTHR37419">
    <property type="entry name" value="SERINE/THREONINE-PROTEIN KINASE TOXIN HIPA"/>
    <property type="match status" value="1"/>
</dbReference>
<keyword evidence="3" id="KW-0418">Kinase</keyword>
<reference evidence="6 7" key="1">
    <citation type="journal article" date="2024" name="Chem. Sci.">
        <title>Discovery of megapolipeptins by genome mining of a Burkholderiales bacteria collection.</title>
        <authorList>
            <person name="Paulo B.S."/>
            <person name="Recchia M.J.J."/>
            <person name="Lee S."/>
            <person name="Fergusson C.H."/>
            <person name="Romanowski S.B."/>
            <person name="Hernandez A."/>
            <person name="Krull N."/>
            <person name="Liu D.Y."/>
            <person name="Cavanagh H."/>
            <person name="Bos A."/>
            <person name="Gray C.A."/>
            <person name="Murphy B.T."/>
            <person name="Linington R.G."/>
            <person name="Eustaquio A.S."/>
        </authorList>
    </citation>
    <scope>NUCLEOTIDE SEQUENCE [LARGE SCALE GENOMIC DNA]</scope>
    <source>
        <strain evidence="6 7">RL17-338-BIC-A</strain>
    </source>
</reference>
<dbReference type="InterPro" id="IPR012893">
    <property type="entry name" value="HipA-like_C"/>
</dbReference>
<dbReference type="PANTHER" id="PTHR37419:SF8">
    <property type="entry name" value="TOXIN YJJJ"/>
    <property type="match status" value="1"/>
</dbReference>
<protein>
    <submittedName>
        <fullName evidence="6">Type II toxin-antitoxin system HipA family toxin</fullName>
    </submittedName>
</protein>
<comment type="similarity">
    <text evidence="1">Belongs to the HipA Ser/Thr kinase family.</text>
</comment>
<dbReference type="Pfam" id="PF07804">
    <property type="entry name" value="HipA_C"/>
    <property type="match status" value="1"/>
</dbReference>
<dbReference type="Pfam" id="PF13657">
    <property type="entry name" value="Couple_hipA"/>
    <property type="match status" value="1"/>
</dbReference>
<organism evidence="6 7">
    <name type="scientific">Paraburkholderia metrosideri</name>
    <dbReference type="NCBI Taxonomy" id="580937"/>
    <lineage>
        <taxon>Bacteria</taxon>
        <taxon>Pseudomonadati</taxon>
        <taxon>Pseudomonadota</taxon>
        <taxon>Betaproteobacteria</taxon>
        <taxon>Burkholderiales</taxon>
        <taxon>Burkholderiaceae</taxon>
        <taxon>Paraburkholderia</taxon>
    </lineage>
</organism>
<evidence type="ECO:0000259" key="5">
    <source>
        <dbReference type="Pfam" id="PF13657"/>
    </source>
</evidence>
<keyword evidence="2" id="KW-0808">Transferase</keyword>
<evidence type="ECO:0000256" key="2">
    <source>
        <dbReference type="ARBA" id="ARBA00022679"/>
    </source>
</evidence>
<evidence type="ECO:0000256" key="3">
    <source>
        <dbReference type="ARBA" id="ARBA00022777"/>
    </source>
</evidence>
<name>A0ABW9DR86_9BURK</name>
<dbReference type="InterPro" id="IPR017508">
    <property type="entry name" value="HipA_N1"/>
</dbReference>
<evidence type="ECO:0000256" key="1">
    <source>
        <dbReference type="ARBA" id="ARBA00010164"/>
    </source>
</evidence>
<keyword evidence="7" id="KW-1185">Reference proteome</keyword>
<dbReference type="Proteomes" id="UP001629432">
    <property type="component" value="Unassembled WGS sequence"/>
</dbReference>
<sequence>MKTKAAKPGIRQNLEVHLGASGQLVGHLTYASQGRREVSQFVYDDAWLTKPDRFEVSPDLPLVSGYQSRRAANAADSTFHFALADTAPDAWGRRVIERARAKERKSNPRLPPLNELDYLCAVDDFSRVGALRLCEDGVYLRTVAEGRRATPPLIELERMYRATRAVETSKDTTEDLRYLQGKGTSLGGTRPKCTLLDENGKLAIGKFPSVKDTVNVTRAEVLALHLARKAGITTANARCVDLNGTPVALIDRFDREGADLRIPYLSAASMLQASRQDDHAYTEIVDVMQQKCSHPDQDARELWRRLIFNLLVTNTDDHLQNLGFLYDGNGQWRIAPAFDVNPMPGKLRESKTWLTEDAGPIDSVQMLLDARAYFALSEGQARVVLAEVLDAVLDWQQVAVTPEVGLTPQELPDFEDAFEHDQTDQARKLLGRPMLRPELEGEAE</sequence>